<accession>A0A0C9RFH6</accession>
<organism evidence="1">
    <name type="scientific">Fopius arisanus</name>
    <dbReference type="NCBI Taxonomy" id="64838"/>
    <lineage>
        <taxon>Eukaryota</taxon>
        <taxon>Metazoa</taxon>
        <taxon>Ecdysozoa</taxon>
        <taxon>Arthropoda</taxon>
        <taxon>Hexapoda</taxon>
        <taxon>Insecta</taxon>
        <taxon>Pterygota</taxon>
        <taxon>Neoptera</taxon>
        <taxon>Endopterygota</taxon>
        <taxon>Hymenoptera</taxon>
        <taxon>Apocrita</taxon>
        <taxon>Ichneumonoidea</taxon>
        <taxon>Braconidae</taxon>
        <taxon>Opiinae</taxon>
        <taxon>Fopius</taxon>
    </lineage>
</organism>
<dbReference type="AlphaFoldDB" id="A0A0C9RFH6"/>
<proteinExistence type="predicted"/>
<name>A0A0C9RFH6_9HYME</name>
<reference evidence="1" key="1">
    <citation type="submission" date="2015-01" db="EMBL/GenBank/DDBJ databases">
        <title>Transcriptome Assembly of Fopius arisanus.</title>
        <authorList>
            <person name="Geib S."/>
        </authorList>
    </citation>
    <scope>NUCLEOTIDE SEQUENCE</scope>
</reference>
<protein>
    <submittedName>
        <fullName evidence="1">AcpP_0 protein</fullName>
    </submittedName>
</protein>
<evidence type="ECO:0000313" key="1">
    <source>
        <dbReference type="EMBL" id="JAG81639.1"/>
    </source>
</evidence>
<sequence>MNTRDSIRERTKLPKTNDSSIIKVSLQRDLCVKKESTKNTIRTPKPIKNAHLVMYDDDPISPEERLAYHSNESSLDEAHISVNVLEAYGCEVPDNNSIEELFKAKIQKEKFSSEKSKFTGARGGQKCQRLAKEVFSKNVLMRTILGKQLESMNLGSSTHSTSGKDHDSDGKANSIEYVEMPDDPDVLLRPGMMGKGIVEDKPVDDGYRFAHRGAKQTITSRRYLMDNIDDDDFIFKKKQ</sequence>
<dbReference type="EMBL" id="GBYB01011872">
    <property type="protein sequence ID" value="JAG81639.1"/>
    <property type="molecule type" value="Transcribed_RNA"/>
</dbReference>
<gene>
    <name evidence="1" type="primary">acpP_0</name>
    <name evidence="1" type="ORF">g.19713</name>
</gene>